<dbReference type="SUPFAM" id="SSF161098">
    <property type="entry name" value="MetI-like"/>
    <property type="match status" value="1"/>
</dbReference>
<keyword evidence="3" id="KW-1003">Cell membrane</keyword>
<evidence type="ECO:0000256" key="2">
    <source>
        <dbReference type="ARBA" id="ARBA00022448"/>
    </source>
</evidence>
<dbReference type="Proteomes" id="UP000824081">
    <property type="component" value="Unassembled WGS sequence"/>
</dbReference>
<dbReference type="PANTHER" id="PTHR30193:SF37">
    <property type="entry name" value="INNER MEMBRANE ABC TRANSPORTER PERMEASE PROTEIN YCJO"/>
    <property type="match status" value="1"/>
</dbReference>
<comment type="similarity">
    <text evidence="7">Belongs to the binding-protein-dependent transport system permease family.</text>
</comment>
<reference evidence="9" key="2">
    <citation type="journal article" date="2021" name="PeerJ">
        <title>Extensive microbial diversity within the chicken gut microbiome revealed by metagenomics and culture.</title>
        <authorList>
            <person name="Gilroy R."/>
            <person name="Ravi A."/>
            <person name="Getino M."/>
            <person name="Pursley I."/>
            <person name="Horton D.L."/>
            <person name="Alikhan N.F."/>
            <person name="Baker D."/>
            <person name="Gharbi K."/>
            <person name="Hall N."/>
            <person name="Watson M."/>
            <person name="Adriaenssens E.M."/>
            <person name="Foster-Nyarko E."/>
            <person name="Jarju S."/>
            <person name="Secka A."/>
            <person name="Antonio M."/>
            <person name="Oren A."/>
            <person name="Chaudhuri R.R."/>
            <person name="La Ragione R."/>
            <person name="Hildebrand F."/>
            <person name="Pallen M.J."/>
        </authorList>
    </citation>
    <scope>NUCLEOTIDE SEQUENCE</scope>
    <source>
        <strain evidence="9">11687</strain>
    </source>
</reference>
<comment type="caution">
    <text evidence="9">The sequence shown here is derived from an EMBL/GenBank/DDBJ whole genome shotgun (WGS) entry which is preliminary data.</text>
</comment>
<dbReference type="Gene3D" id="1.10.3720.10">
    <property type="entry name" value="MetI-like"/>
    <property type="match status" value="1"/>
</dbReference>
<dbReference type="EMBL" id="DVMZ01000038">
    <property type="protein sequence ID" value="HIU58722.1"/>
    <property type="molecule type" value="Genomic_DNA"/>
</dbReference>
<dbReference type="InterPro" id="IPR035906">
    <property type="entry name" value="MetI-like_sf"/>
</dbReference>
<name>A0A9D1MER7_9FIRM</name>
<comment type="subcellular location">
    <subcellularLocation>
        <location evidence="1 7">Cell membrane</location>
        <topology evidence="1 7">Multi-pass membrane protein</topology>
    </subcellularLocation>
</comment>
<feature type="transmembrane region" description="Helical" evidence="7">
    <location>
        <begin position="123"/>
        <end position="140"/>
    </location>
</feature>
<protein>
    <submittedName>
        <fullName evidence="9">Sugar ABC transporter permease</fullName>
    </submittedName>
</protein>
<evidence type="ECO:0000256" key="7">
    <source>
        <dbReference type="RuleBase" id="RU363032"/>
    </source>
</evidence>
<dbReference type="PANTHER" id="PTHR30193">
    <property type="entry name" value="ABC TRANSPORTER PERMEASE PROTEIN"/>
    <property type="match status" value="1"/>
</dbReference>
<evidence type="ECO:0000256" key="5">
    <source>
        <dbReference type="ARBA" id="ARBA00022989"/>
    </source>
</evidence>
<gene>
    <name evidence="9" type="ORF">IAC57_01340</name>
</gene>
<proteinExistence type="inferred from homology"/>
<evidence type="ECO:0000313" key="9">
    <source>
        <dbReference type="EMBL" id="HIU58722.1"/>
    </source>
</evidence>
<dbReference type="Pfam" id="PF00528">
    <property type="entry name" value="BPD_transp_1"/>
    <property type="match status" value="1"/>
</dbReference>
<feature type="transmembrane region" description="Helical" evidence="7">
    <location>
        <begin position="20"/>
        <end position="40"/>
    </location>
</feature>
<evidence type="ECO:0000256" key="3">
    <source>
        <dbReference type="ARBA" id="ARBA00022475"/>
    </source>
</evidence>
<dbReference type="GO" id="GO:0055085">
    <property type="term" value="P:transmembrane transport"/>
    <property type="evidence" value="ECO:0007669"/>
    <property type="project" value="InterPro"/>
</dbReference>
<evidence type="ECO:0000313" key="10">
    <source>
        <dbReference type="Proteomes" id="UP000824081"/>
    </source>
</evidence>
<accession>A0A9D1MER7</accession>
<organism evidence="9 10">
    <name type="scientific">Candidatus Scatosoma pullistercoris</name>
    <dbReference type="NCBI Taxonomy" id="2840934"/>
    <lineage>
        <taxon>Bacteria</taxon>
        <taxon>Bacillati</taxon>
        <taxon>Bacillota</taxon>
        <taxon>Clostridia</taxon>
        <taxon>Candidatus Scatosoma</taxon>
    </lineage>
</organism>
<reference evidence="9" key="1">
    <citation type="submission" date="2020-10" db="EMBL/GenBank/DDBJ databases">
        <authorList>
            <person name="Gilroy R."/>
        </authorList>
    </citation>
    <scope>NUCLEOTIDE SEQUENCE</scope>
    <source>
        <strain evidence="9">11687</strain>
    </source>
</reference>
<feature type="transmembrane region" description="Helical" evidence="7">
    <location>
        <begin position="90"/>
        <end position="111"/>
    </location>
</feature>
<keyword evidence="6 7" id="KW-0472">Membrane</keyword>
<evidence type="ECO:0000256" key="1">
    <source>
        <dbReference type="ARBA" id="ARBA00004651"/>
    </source>
</evidence>
<feature type="transmembrane region" description="Helical" evidence="7">
    <location>
        <begin position="284"/>
        <end position="309"/>
    </location>
</feature>
<feature type="domain" description="ABC transmembrane type-1" evidence="8">
    <location>
        <begin position="86"/>
        <end position="305"/>
    </location>
</feature>
<feature type="transmembrane region" description="Helical" evidence="7">
    <location>
        <begin position="172"/>
        <end position="191"/>
    </location>
</feature>
<dbReference type="GO" id="GO:0005886">
    <property type="term" value="C:plasma membrane"/>
    <property type="evidence" value="ECO:0007669"/>
    <property type="project" value="UniProtKB-SubCell"/>
</dbReference>
<dbReference type="InterPro" id="IPR000515">
    <property type="entry name" value="MetI-like"/>
</dbReference>
<sequence length="317" mass="35762">MVGKEKKKKSFGMFGTKAKIFYGLMLIFPVIQFSFFYLGVNFNSVVLAFQKYELIDGKLELVSAGMKNFSDFFRWLRDGTAFGYLLKNTLIIYAIGLVIGLGGGLCFSFYIYKRKPGSKLFRLILFLPSILSAIVLSLMWDKFLNDGVINIVRDLFNRPELHDLRYTAKSQFAMVAAFTVLMGFGSSVLLFTGTMDQIDESVTEYAQIDGCTPFREFFSVTLPIVFPTVRTFIVLGVGQIFINQAYMLNFYSLGDSGDAAAPYSIFGYFLFREMYNPNATMASYPYMAACGVILTLFSAPITFGVKYLLERFGPKED</sequence>
<dbReference type="CDD" id="cd06261">
    <property type="entry name" value="TM_PBP2"/>
    <property type="match status" value="1"/>
</dbReference>
<dbReference type="AlphaFoldDB" id="A0A9D1MER7"/>
<evidence type="ECO:0000256" key="4">
    <source>
        <dbReference type="ARBA" id="ARBA00022692"/>
    </source>
</evidence>
<evidence type="ECO:0000256" key="6">
    <source>
        <dbReference type="ARBA" id="ARBA00023136"/>
    </source>
</evidence>
<dbReference type="PROSITE" id="PS50928">
    <property type="entry name" value="ABC_TM1"/>
    <property type="match status" value="1"/>
</dbReference>
<keyword evidence="5 7" id="KW-1133">Transmembrane helix</keyword>
<feature type="transmembrane region" description="Helical" evidence="7">
    <location>
        <begin position="217"/>
        <end position="242"/>
    </location>
</feature>
<evidence type="ECO:0000259" key="8">
    <source>
        <dbReference type="PROSITE" id="PS50928"/>
    </source>
</evidence>
<dbReference type="InterPro" id="IPR051393">
    <property type="entry name" value="ABC_transporter_permease"/>
</dbReference>
<keyword evidence="2 7" id="KW-0813">Transport</keyword>
<keyword evidence="4 7" id="KW-0812">Transmembrane</keyword>